<feature type="domain" description="SCP" evidence="2">
    <location>
        <begin position="53"/>
        <end position="203"/>
    </location>
</feature>
<dbReference type="Proteomes" id="UP000008144">
    <property type="component" value="Chromosome 4"/>
</dbReference>
<dbReference type="InterPro" id="IPR001283">
    <property type="entry name" value="CRISP-related"/>
</dbReference>
<dbReference type="AlphaFoldDB" id="F8WQ81"/>
<evidence type="ECO:0000313" key="5">
    <source>
        <dbReference type="Proteomes" id="UP000008144"/>
    </source>
</evidence>
<dbReference type="SMART" id="SM00198">
    <property type="entry name" value="SCP"/>
    <property type="match status" value="1"/>
</dbReference>
<dbReference type="EMBL" id="EAAA01001960">
    <property type="status" value="NOT_ANNOTATED_CDS"/>
    <property type="molecule type" value="Genomic_DNA"/>
</dbReference>
<dbReference type="STRING" id="7719.ENSCINP00000031233"/>
<organism evidence="3">
    <name type="scientific">Ciona intestinalis</name>
    <name type="common">Transparent sea squirt</name>
    <name type="synonym">Ascidia intestinalis</name>
    <dbReference type="NCBI Taxonomy" id="7719"/>
    <lineage>
        <taxon>Eukaryota</taxon>
        <taxon>Metazoa</taxon>
        <taxon>Chordata</taxon>
        <taxon>Tunicata</taxon>
        <taxon>Ascidiacea</taxon>
        <taxon>Phlebobranchia</taxon>
        <taxon>Cionidae</taxon>
        <taxon>Ciona</taxon>
    </lineage>
</organism>
<reference evidence="3" key="3">
    <citation type="journal article" date="2011" name="Mol. Reprod. Dev.">
        <title>Identification and localization of the sperm CRISP family protein CiUrabin involved in gamete interaction in the ascidian Ciona intestinalis.</title>
        <authorList>
            <person name="Yamaguchi A."/>
            <person name="Saito T."/>
            <person name="Yamada L."/>
            <person name="Taniguchi H."/>
            <person name="Harada Y."/>
            <person name="Sawada H."/>
        </authorList>
    </citation>
    <scope>NUCLEOTIDE SEQUENCE</scope>
</reference>
<dbReference type="EMBL" id="AB607832">
    <property type="protein sequence ID" value="BAK55783.1"/>
    <property type="molecule type" value="mRNA"/>
</dbReference>
<dbReference type="GeneTree" id="ENSGT00940000163908"/>
<reference evidence="4" key="2">
    <citation type="journal article" date="2008" name="Genome Biol.">
        <title>Improved genome assembly and evidence-based global gene model set for the chordate Ciona intestinalis: new insight into intron and operon populations.</title>
        <authorList>
            <person name="Satou Y."/>
            <person name="Mineta K."/>
            <person name="Ogasawara M."/>
            <person name="Sasakura Y."/>
            <person name="Shoguchi E."/>
            <person name="Ueno K."/>
            <person name="Yamada L."/>
            <person name="Matsumoto J."/>
            <person name="Wasserscheid J."/>
            <person name="Dewar K."/>
            <person name="Wiley G.B."/>
            <person name="Macmil S.L."/>
            <person name="Roe B.A."/>
            <person name="Zeller R.W."/>
            <person name="Hastings K.E."/>
            <person name="Lemaire P."/>
            <person name="Lindquist E."/>
            <person name="Endo T."/>
            <person name="Hotta K."/>
            <person name="Inaba K."/>
        </authorList>
    </citation>
    <scope>NUCLEOTIDE SEQUENCE [LARGE SCALE GENOMIC DNA]</scope>
    <source>
        <strain evidence="4">wild type</strain>
    </source>
</reference>
<feature type="chain" id="PRO_5010392986" evidence="1">
    <location>
        <begin position="20"/>
        <end position="256"/>
    </location>
</feature>
<dbReference type="PROSITE" id="PS01010">
    <property type="entry name" value="CRISP_2"/>
    <property type="match status" value="1"/>
</dbReference>
<dbReference type="InterPro" id="IPR035940">
    <property type="entry name" value="CAP_sf"/>
</dbReference>
<dbReference type="OMA" id="IYITICH"/>
<keyword evidence="1" id="KW-0732">Signal</keyword>
<dbReference type="RefSeq" id="NP_001233215.1">
    <property type="nucleotide sequence ID" value="NM_001246286.1"/>
</dbReference>
<gene>
    <name evidence="4" type="primary">LOC100185684</name>
</gene>
<accession>A0A1W2W0N7</accession>
<dbReference type="GO" id="GO:0005615">
    <property type="term" value="C:extracellular space"/>
    <property type="evidence" value="ECO:0000318"/>
    <property type="project" value="GO_Central"/>
</dbReference>
<sequence>MNLVFVGFYFLLALKQGIGLKTVKDIPEQFIAEFEGGHKQKRSVVTGTVLTASEIKVAVDKHNEYRRIVVPSASNMLEMVWDPELGKMAQDYSRTCTYAHSSGRRTSNFTWVGENLYLRSNEWSATKVLEDAITGWDNEKKVYTYSSKACSRVCGHYTQTAWAESYAVGCGVTTCSNVTVGSKVWSTAQIVVCNYGPGGNIKGKHPYISGSPCSACPKGYGCKNGLCSLSADSNMLKGLTSFMLTATVFAMLYTTV</sequence>
<feature type="signal peptide" evidence="1">
    <location>
        <begin position="1"/>
        <end position="19"/>
    </location>
</feature>
<dbReference type="OrthoDB" id="335796at2759"/>
<dbReference type="InterPro" id="IPR018244">
    <property type="entry name" value="Allrgn_V5/Tpx1_CS"/>
</dbReference>
<dbReference type="GeneID" id="100185684"/>
<dbReference type="PRINTS" id="PR00837">
    <property type="entry name" value="V5TPXLIKE"/>
</dbReference>
<dbReference type="KEGG" id="cin:100185684"/>
<evidence type="ECO:0000259" key="2">
    <source>
        <dbReference type="SMART" id="SM00198"/>
    </source>
</evidence>
<dbReference type="Pfam" id="PF00188">
    <property type="entry name" value="CAP"/>
    <property type="match status" value="1"/>
</dbReference>
<reference evidence="4" key="4">
    <citation type="submission" date="2025-05" db="UniProtKB">
        <authorList>
            <consortium name="Ensembl"/>
        </authorList>
    </citation>
    <scope>IDENTIFICATION</scope>
</reference>
<dbReference type="SUPFAM" id="SSF55797">
    <property type="entry name" value="PR-1-like"/>
    <property type="match status" value="1"/>
</dbReference>
<evidence type="ECO:0000256" key="1">
    <source>
        <dbReference type="SAM" id="SignalP"/>
    </source>
</evidence>
<dbReference type="PANTHER" id="PTHR10334">
    <property type="entry name" value="CYSTEINE-RICH SECRETORY PROTEIN-RELATED"/>
    <property type="match status" value="1"/>
</dbReference>
<accession>F8WQ81</accession>
<proteinExistence type="evidence at transcript level"/>
<keyword evidence="5" id="KW-1185">Reference proteome</keyword>
<evidence type="ECO:0000313" key="3">
    <source>
        <dbReference type="EMBL" id="BAK55783.1"/>
    </source>
</evidence>
<dbReference type="Gene3D" id="3.40.33.10">
    <property type="entry name" value="CAP"/>
    <property type="match status" value="1"/>
</dbReference>
<name>F8WQ81_CIOIN</name>
<dbReference type="FunFam" id="3.40.33.10:FF:000045">
    <property type="entry name" value="GLIPR1-like protein 1"/>
    <property type="match status" value="1"/>
</dbReference>
<dbReference type="Ensembl" id="ENSCINT00000033443.1">
    <property type="protein sequence ID" value="ENSCINP00000031233.1"/>
    <property type="gene ID" value="ENSCING00000020918.1"/>
</dbReference>
<protein>
    <submittedName>
        <fullName evidence="3 4">CiUrabin</fullName>
    </submittedName>
</protein>
<dbReference type="HOGENOM" id="CLU_035730_2_3_1"/>
<dbReference type="InterPro" id="IPR014044">
    <property type="entry name" value="CAP_dom"/>
</dbReference>
<evidence type="ECO:0000313" key="4">
    <source>
        <dbReference type="Ensembl" id="ENSCINP00000031233.1"/>
    </source>
</evidence>
<reference evidence="5" key="1">
    <citation type="journal article" date="2002" name="Science">
        <title>The draft genome of Ciona intestinalis: insights into chordate and vertebrate origins.</title>
        <authorList>
            <person name="Dehal P."/>
            <person name="Satou Y."/>
            <person name="Campbell R.K."/>
            <person name="Chapman J."/>
            <person name="Degnan B."/>
            <person name="De Tomaso A."/>
            <person name="Davidson B."/>
            <person name="Di Gregorio A."/>
            <person name="Gelpke M."/>
            <person name="Goodstein D.M."/>
            <person name="Harafuji N."/>
            <person name="Hastings K.E."/>
            <person name="Ho I."/>
            <person name="Hotta K."/>
            <person name="Huang W."/>
            <person name="Kawashima T."/>
            <person name="Lemaire P."/>
            <person name="Martinez D."/>
            <person name="Meinertzhagen I.A."/>
            <person name="Necula S."/>
            <person name="Nonaka M."/>
            <person name="Putnam N."/>
            <person name="Rash S."/>
            <person name="Saiga H."/>
            <person name="Satake M."/>
            <person name="Terry A."/>
            <person name="Yamada L."/>
            <person name="Wang H.G."/>
            <person name="Awazu S."/>
            <person name="Azumi K."/>
            <person name="Boore J."/>
            <person name="Branno M."/>
            <person name="Chin-Bow S."/>
            <person name="DeSantis R."/>
            <person name="Doyle S."/>
            <person name="Francino P."/>
            <person name="Keys D.N."/>
            <person name="Haga S."/>
            <person name="Hayashi H."/>
            <person name="Hino K."/>
            <person name="Imai K.S."/>
            <person name="Inaba K."/>
            <person name="Kano S."/>
            <person name="Kobayashi K."/>
            <person name="Kobayashi M."/>
            <person name="Lee B.I."/>
            <person name="Makabe K.W."/>
            <person name="Manohar C."/>
            <person name="Matassi G."/>
            <person name="Medina M."/>
            <person name="Mochizuki Y."/>
            <person name="Mount S."/>
            <person name="Morishita T."/>
            <person name="Miura S."/>
            <person name="Nakayama A."/>
            <person name="Nishizaka S."/>
            <person name="Nomoto H."/>
            <person name="Ohta F."/>
            <person name="Oishi K."/>
            <person name="Rigoutsos I."/>
            <person name="Sano M."/>
            <person name="Sasaki A."/>
            <person name="Sasakura Y."/>
            <person name="Shoguchi E."/>
            <person name="Shin-i T."/>
            <person name="Spagnuolo A."/>
            <person name="Stainier D."/>
            <person name="Suzuki M.M."/>
            <person name="Tassy O."/>
            <person name="Takatori N."/>
            <person name="Tokuoka M."/>
            <person name="Yagi K."/>
            <person name="Yoshizaki F."/>
            <person name="Wada S."/>
            <person name="Zhang C."/>
            <person name="Hyatt P.D."/>
            <person name="Larimer F."/>
            <person name="Detter C."/>
            <person name="Doggett N."/>
            <person name="Glavina T."/>
            <person name="Hawkins T."/>
            <person name="Richardson P."/>
            <person name="Lucas S."/>
            <person name="Kohara Y."/>
            <person name="Levine M."/>
            <person name="Satoh N."/>
            <person name="Rokhsar D.S."/>
        </authorList>
    </citation>
    <scope>NUCLEOTIDE SEQUENCE [LARGE SCALE GENOMIC DNA]</scope>
</reference>